<keyword evidence="4" id="KW-1185">Reference proteome</keyword>
<dbReference type="InterPro" id="IPR019339">
    <property type="entry name" value="CIR_N_dom"/>
</dbReference>
<evidence type="ECO:0000313" key="4">
    <source>
        <dbReference type="Proteomes" id="UP000596660"/>
    </source>
</evidence>
<proteinExistence type="predicted"/>
<dbReference type="InterPro" id="IPR036163">
    <property type="entry name" value="HMA_dom_sf"/>
</dbReference>
<dbReference type="Pfam" id="PF00403">
    <property type="entry name" value="HMA"/>
    <property type="match status" value="1"/>
</dbReference>
<name>A0A803L6L6_CHEQI</name>
<dbReference type="Gramene" id="AUR62007505-RA">
    <property type="protein sequence ID" value="AUR62007505-RA:cds"/>
    <property type="gene ID" value="AUR62007505"/>
</dbReference>
<dbReference type="AlphaFoldDB" id="A0A803L6L6"/>
<dbReference type="PANTHER" id="PTHR31861:SF15">
    <property type="entry name" value="DUF577 DOMAIN-CONTAINING PROTEIN"/>
    <property type="match status" value="1"/>
</dbReference>
<dbReference type="Gene3D" id="3.30.70.100">
    <property type="match status" value="1"/>
</dbReference>
<organism evidence="3 4">
    <name type="scientific">Chenopodium quinoa</name>
    <name type="common">Quinoa</name>
    <dbReference type="NCBI Taxonomy" id="63459"/>
    <lineage>
        <taxon>Eukaryota</taxon>
        <taxon>Viridiplantae</taxon>
        <taxon>Streptophyta</taxon>
        <taxon>Embryophyta</taxon>
        <taxon>Tracheophyta</taxon>
        <taxon>Spermatophyta</taxon>
        <taxon>Magnoliopsida</taxon>
        <taxon>eudicotyledons</taxon>
        <taxon>Gunneridae</taxon>
        <taxon>Pentapetalae</taxon>
        <taxon>Caryophyllales</taxon>
        <taxon>Chenopodiaceae</taxon>
        <taxon>Chenopodioideae</taxon>
        <taxon>Atripliceae</taxon>
        <taxon>Chenopodium</taxon>
    </lineage>
</organism>
<dbReference type="SMART" id="SM01083">
    <property type="entry name" value="Cir_N"/>
    <property type="match status" value="1"/>
</dbReference>
<accession>A0A803L6L6</accession>
<feature type="region of interest" description="Disordered" evidence="1">
    <location>
        <begin position="26"/>
        <end position="94"/>
    </location>
</feature>
<reference evidence="3" key="1">
    <citation type="journal article" date="2017" name="Nature">
        <title>The genome of Chenopodium quinoa.</title>
        <authorList>
            <person name="Jarvis D.E."/>
            <person name="Ho Y.S."/>
            <person name="Lightfoot D.J."/>
            <person name="Schmoeckel S.M."/>
            <person name="Li B."/>
            <person name="Borm T.J.A."/>
            <person name="Ohyanagi H."/>
            <person name="Mineta K."/>
            <person name="Michell C.T."/>
            <person name="Saber N."/>
            <person name="Kharbatia N.M."/>
            <person name="Rupper R.R."/>
            <person name="Sharp A.R."/>
            <person name="Dally N."/>
            <person name="Boughton B.A."/>
            <person name="Woo Y.H."/>
            <person name="Gao G."/>
            <person name="Schijlen E.G.W.M."/>
            <person name="Guo X."/>
            <person name="Momin A.A."/>
            <person name="Negrao S."/>
            <person name="Al-Babili S."/>
            <person name="Gehring C."/>
            <person name="Roessner U."/>
            <person name="Jung C."/>
            <person name="Murphy K."/>
            <person name="Arold S.T."/>
            <person name="Gojobori T."/>
            <person name="van der Linden C.G."/>
            <person name="van Loo E.N."/>
            <person name="Jellen E.N."/>
            <person name="Maughan P.J."/>
            <person name="Tester M."/>
        </authorList>
    </citation>
    <scope>NUCLEOTIDE SEQUENCE [LARGE SCALE GENOMIC DNA]</scope>
    <source>
        <strain evidence="3">cv. PI 614886</strain>
    </source>
</reference>
<protein>
    <recommendedName>
        <fullName evidence="2">CBF1-interacting co-repressor CIR N-terminal domain-containing protein</fullName>
    </recommendedName>
</protein>
<feature type="compositionally biased region" description="Basic and acidic residues" evidence="1">
    <location>
        <begin position="26"/>
        <end position="51"/>
    </location>
</feature>
<sequence>MGGHGGLNILPQKKWNVYNFDNREKVRKDEEAAARDEQLKRDQSRKRDSEFRLLQLRRARGVDPHSEAAEPLKLKSESKSEPPVCADEPKSESDSKHINLFDGIKILDPIEDEVYRLGYGVAGKGVKAPWEERLKREKAEKERERALLLNKRPCNDHYPRMKKSSVNHFIIQKADKKRVHNAVEMGTGKSLPLVTAEDLSIPSHQVIVMSANMGCSSCRDKVLRVLSKMTGFKEYTVDVRKKQVNIGEKLELFISGQIRHFAYKSKGDNVQSKWTDICCYIVVNDTFLLLLQFTPTANHAAYPPDLGILQPPLGFA</sequence>
<feature type="compositionally biased region" description="Basic and acidic residues" evidence="1">
    <location>
        <begin position="60"/>
        <end position="80"/>
    </location>
</feature>
<evidence type="ECO:0000313" key="3">
    <source>
        <dbReference type="EnsemblPlants" id="AUR62007505-RA:cds"/>
    </source>
</evidence>
<dbReference type="GO" id="GO:0046872">
    <property type="term" value="F:metal ion binding"/>
    <property type="evidence" value="ECO:0007669"/>
    <property type="project" value="InterPro"/>
</dbReference>
<feature type="domain" description="CBF1-interacting co-repressor CIR N-terminal" evidence="2">
    <location>
        <begin position="14"/>
        <end position="50"/>
    </location>
</feature>
<reference evidence="3" key="2">
    <citation type="submission" date="2021-03" db="UniProtKB">
        <authorList>
            <consortium name="EnsemblPlants"/>
        </authorList>
    </citation>
    <scope>IDENTIFICATION</scope>
</reference>
<dbReference type="PANTHER" id="PTHR31861">
    <property type="entry name" value="OS10G0507500 PROTEIN"/>
    <property type="match status" value="1"/>
</dbReference>
<evidence type="ECO:0000259" key="2">
    <source>
        <dbReference type="SMART" id="SM01083"/>
    </source>
</evidence>
<dbReference type="InterPro" id="IPR006121">
    <property type="entry name" value="HMA_dom"/>
</dbReference>
<dbReference type="SUPFAM" id="SSF55008">
    <property type="entry name" value="HMA, heavy metal-associated domain"/>
    <property type="match status" value="1"/>
</dbReference>
<dbReference type="Proteomes" id="UP000596660">
    <property type="component" value="Unplaced"/>
</dbReference>
<evidence type="ECO:0000256" key="1">
    <source>
        <dbReference type="SAM" id="MobiDB-lite"/>
    </source>
</evidence>
<dbReference type="EnsemblPlants" id="AUR62007505-RA">
    <property type="protein sequence ID" value="AUR62007505-RA:cds"/>
    <property type="gene ID" value="AUR62007505"/>
</dbReference>